<dbReference type="FunFam" id="3.30.63.10:FF:000002">
    <property type="entry name" value="Guanylate kinase 1"/>
    <property type="match status" value="1"/>
</dbReference>
<keyword evidence="5 8" id="KW-0418">Kinase</keyword>
<dbReference type="PANTHER" id="PTHR23117">
    <property type="entry name" value="GUANYLATE KINASE-RELATED"/>
    <property type="match status" value="1"/>
</dbReference>
<dbReference type="InterPro" id="IPR008144">
    <property type="entry name" value="Guanylate_kin-like_dom"/>
</dbReference>
<dbReference type="EC" id="2.7.4.8" evidence="2"/>
<comment type="caution">
    <text evidence="8">The sequence shown here is derived from an EMBL/GenBank/DDBJ whole genome shotgun (WGS) entry which is preliminary data.</text>
</comment>
<dbReference type="InterPro" id="IPR027417">
    <property type="entry name" value="P-loop_NTPase"/>
</dbReference>
<dbReference type="Proteomes" id="UP001174909">
    <property type="component" value="Unassembled WGS sequence"/>
</dbReference>
<comment type="similarity">
    <text evidence="1">Belongs to the guanylate kinase family.</text>
</comment>
<dbReference type="Pfam" id="PF00625">
    <property type="entry name" value="Guanylate_kin"/>
    <property type="match status" value="1"/>
</dbReference>
<dbReference type="Gene3D" id="3.30.63.10">
    <property type="entry name" value="Guanylate Kinase phosphate binding domain"/>
    <property type="match status" value="1"/>
</dbReference>
<dbReference type="Gene3D" id="3.40.50.300">
    <property type="entry name" value="P-loop containing nucleotide triphosphate hydrolases"/>
    <property type="match status" value="1"/>
</dbReference>
<keyword evidence="6" id="KW-0067">ATP-binding</keyword>
<feature type="domain" description="Guanylate kinase-like" evidence="7">
    <location>
        <begin position="17"/>
        <end position="197"/>
    </location>
</feature>
<dbReference type="PROSITE" id="PS00856">
    <property type="entry name" value="GUANYLATE_KINASE_1"/>
    <property type="match status" value="1"/>
</dbReference>
<evidence type="ECO:0000256" key="6">
    <source>
        <dbReference type="ARBA" id="ARBA00022840"/>
    </source>
</evidence>
<keyword evidence="3" id="KW-0808">Transferase</keyword>
<dbReference type="SUPFAM" id="SSF52540">
    <property type="entry name" value="P-loop containing nucleoside triphosphate hydrolases"/>
    <property type="match status" value="1"/>
</dbReference>
<dbReference type="GO" id="GO:0005524">
    <property type="term" value="F:ATP binding"/>
    <property type="evidence" value="ECO:0007669"/>
    <property type="project" value="UniProtKB-KW"/>
</dbReference>
<accession>A0AA35SJF3</accession>
<protein>
    <recommendedName>
        <fullName evidence="2">guanylate kinase</fullName>
        <ecNumber evidence="2">2.7.4.8</ecNumber>
    </recommendedName>
</protein>
<dbReference type="PANTHER" id="PTHR23117:SF13">
    <property type="entry name" value="GUANYLATE KINASE"/>
    <property type="match status" value="1"/>
</dbReference>
<evidence type="ECO:0000313" key="9">
    <source>
        <dbReference type="Proteomes" id="UP001174909"/>
    </source>
</evidence>
<keyword evidence="4" id="KW-0547">Nucleotide-binding</keyword>
<gene>
    <name evidence="8" type="ORF">GBAR_LOCUS17710</name>
</gene>
<dbReference type="PROSITE" id="PS50052">
    <property type="entry name" value="GUANYLATE_KINASE_2"/>
    <property type="match status" value="1"/>
</dbReference>
<dbReference type="InterPro" id="IPR008145">
    <property type="entry name" value="GK/Ca_channel_bsu"/>
</dbReference>
<evidence type="ECO:0000313" key="8">
    <source>
        <dbReference type="EMBL" id="CAI8031205.1"/>
    </source>
</evidence>
<keyword evidence="9" id="KW-1185">Reference proteome</keyword>
<name>A0AA35SJF3_GEOBA</name>
<dbReference type="AlphaFoldDB" id="A0AA35SJF3"/>
<evidence type="ECO:0000256" key="3">
    <source>
        <dbReference type="ARBA" id="ARBA00022679"/>
    </source>
</evidence>
<evidence type="ECO:0000256" key="5">
    <source>
        <dbReference type="ARBA" id="ARBA00022777"/>
    </source>
</evidence>
<dbReference type="CDD" id="cd00071">
    <property type="entry name" value="GMPK"/>
    <property type="match status" value="1"/>
</dbReference>
<sequence>MDIPPQPLMPEPADHISLLIVLSGPSGVGKDFLLSRLRASGRPYHLAVTATTRSMRGGERDGVDYHFVSGERFESMIANEELLEWANVFGNYYGVPKSQVVDALGRGQDVILKIDVQGAATVRKLAPDALFIFLAPPSEAELERRLRGRRSETADVLRTRIEQARHELQEAETFDYTIVHHTDATDEAALEIEDIIRHERRRNPPRVVAL</sequence>
<organism evidence="8 9">
    <name type="scientific">Geodia barretti</name>
    <name type="common">Barrett's horny sponge</name>
    <dbReference type="NCBI Taxonomy" id="519541"/>
    <lineage>
        <taxon>Eukaryota</taxon>
        <taxon>Metazoa</taxon>
        <taxon>Porifera</taxon>
        <taxon>Demospongiae</taxon>
        <taxon>Heteroscleromorpha</taxon>
        <taxon>Tetractinellida</taxon>
        <taxon>Astrophorina</taxon>
        <taxon>Geodiidae</taxon>
        <taxon>Geodia</taxon>
    </lineage>
</organism>
<dbReference type="InterPro" id="IPR017665">
    <property type="entry name" value="Guanylate_kinase"/>
</dbReference>
<dbReference type="EMBL" id="CASHTH010002526">
    <property type="protein sequence ID" value="CAI8031205.1"/>
    <property type="molecule type" value="Genomic_DNA"/>
</dbReference>
<dbReference type="SMART" id="SM00072">
    <property type="entry name" value="GuKc"/>
    <property type="match status" value="1"/>
</dbReference>
<evidence type="ECO:0000256" key="2">
    <source>
        <dbReference type="ARBA" id="ARBA00012961"/>
    </source>
</evidence>
<evidence type="ECO:0000259" key="7">
    <source>
        <dbReference type="PROSITE" id="PS50052"/>
    </source>
</evidence>
<evidence type="ECO:0000256" key="1">
    <source>
        <dbReference type="ARBA" id="ARBA00005790"/>
    </source>
</evidence>
<dbReference type="InterPro" id="IPR020590">
    <property type="entry name" value="Guanylate_kinase_CS"/>
</dbReference>
<evidence type="ECO:0000256" key="4">
    <source>
        <dbReference type="ARBA" id="ARBA00022741"/>
    </source>
</evidence>
<dbReference type="GO" id="GO:0004385">
    <property type="term" value="F:GMP kinase activity"/>
    <property type="evidence" value="ECO:0007669"/>
    <property type="project" value="UniProtKB-EC"/>
</dbReference>
<dbReference type="GO" id="GO:0005829">
    <property type="term" value="C:cytosol"/>
    <property type="evidence" value="ECO:0007669"/>
    <property type="project" value="TreeGrafter"/>
</dbReference>
<reference evidence="8" key="1">
    <citation type="submission" date="2023-03" db="EMBL/GenBank/DDBJ databases">
        <authorList>
            <person name="Steffen K."/>
            <person name="Cardenas P."/>
        </authorList>
    </citation>
    <scope>NUCLEOTIDE SEQUENCE</scope>
</reference>
<dbReference type="NCBIfam" id="TIGR03263">
    <property type="entry name" value="guanyl_kin"/>
    <property type="match status" value="1"/>
</dbReference>
<dbReference type="HAMAP" id="MF_00328">
    <property type="entry name" value="Guanylate_kinase"/>
    <property type="match status" value="1"/>
</dbReference>
<proteinExistence type="inferred from homology"/>